<evidence type="ECO:0000256" key="5">
    <source>
        <dbReference type="ARBA" id="ARBA00022856"/>
    </source>
</evidence>
<comment type="subcellular location">
    <subcellularLocation>
        <location evidence="1">Cell membrane</location>
        <topology evidence="1">Lipid-anchor</topology>
    </subcellularLocation>
</comment>
<dbReference type="GO" id="GO:0042597">
    <property type="term" value="C:periplasmic space"/>
    <property type="evidence" value="ECO:0007669"/>
    <property type="project" value="UniProtKB-ARBA"/>
</dbReference>
<feature type="coiled-coil region" evidence="7">
    <location>
        <begin position="626"/>
        <end position="657"/>
    </location>
</feature>
<evidence type="ECO:0000256" key="4">
    <source>
        <dbReference type="ARBA" id="ARBA00022729"/>
    </source>
</evidence>
<feature type="signal peptide" evidence="8">
    <location>
        <begin position="1"/>
        <end position="27"/>
    </location>
</feature>
<gene>
    <name evidence="10" type="ORF">SAMN05660328_10363</name>
</gene>
<dbReference type="Proteomes" id="UP000183629">
    <property type="component" value="Unassembled WGS sequence"/>
</dbReference>
<keyword evidence="11" id="KW-1185">Reference proteome</keyword>
<dbReference type="Pfam" id="PF00496">
    <property type="entry name" value="SBP_bac_5"/>
    <property type="match status" value="1"/>
</dbReference>
<evidence type="ECO:0000256" key="6">
    <source>
        <dbReference type="ARBA" id="ARBA00022927"/>
    </source>
</evidence>
<keyword evidence="4 8" id="KW-0732">Signal</keyword>
<organism evidence="10 11">
    <name type="scientific">Streptococcus gallolyticus</name>
    <dbReference type="NCBI Taxonomy" id="315405"/>
    <lineage>
        <taxon>Bacteria</taxon>
        <taxon>Bacillati</taxon>
        <taxon>Bacillota</taxon>
        <taxon>Bacilli</taxon>
        <taxon>Lactobacillales</taxon>
        <taxon>Streptococcaceae</taxon>
        <taxon>Streptococcus</taxon>
    </lineage>
</organism>
<dbReference type="SUPFAM" id="SSF53850">
    <property type="entry name" value="Periplasmic binding protein-like II"/>
    <property type="match status" value="1"/>
</dbReference>
<dbReference type="GO" id="GO:1904680">
    <property type="term" value="F:peptide transmembrane transporter activity"/>
    <property type="evidence" value="ECO:0007669"/>
    <property type="project" value="TreeGrafter"/>
</dbReference>
<dbReference type="RefSeq" id="WP_074657570.1">
    <property type="nucleotide sequence ID" value="NZ_FOLZ01000001.1"/>
</dbReference>
<dbReference type="PROSITE" id="PS51257">
    <property type="entry name" value="PROKAR_LIPOPROTEIN"/>
    <property type="match status" value="1"/>
</dbReference>
<dbReference type="EMBL" id="FPBN01000003">
    <property type="protein sequence ID" value="SFU59084.1"/>
    <property type="molecule type" value="Genomic_DNA"/>
</dbReference>
<dbReference type="PROSITE" id="PS01040">
    <property type="entry name" value="SBP_BACTERIAL_5"/>
    <property type="match status" value="1"/>
</dbReference>
<name>A0A1I7HED6_9STRE</name>
<dbReference type="CDD" id="cd08504">
    <property type="entry name" value="PBP2_OppA"/>
    <property type="match status" value="1"/>
</dbReference>
<evidence type="ECO:0000256" key="2">
    <source>
        <dbReference type="ARBA" id="ARBA00005695"/>
    </source>
</evidence>
<dbReference type="Gene3D" id="3.40.190.10">
    <property type="entry name" value="Periplasmic binding protein-like II"/>
    <property type="match status" value="1"/>
</dbReference>
<dbReference type="PANTHER" id="PTHR30290">
    <property type="entry name" value="PERIPLASMIC BINDING COMPONENT OF ABC TRANSPORTER"/>
    <property type="match status" value="1"/>
</dbReference>
<dbReference type="GO" id="GO:0043190">
    <property type="term" value="C:ATP-binding cassette (ABC) transporter complex"/>
    <property type="evidence" value="ECO:0007669"/>
    <property type="project" value="InterPro"/>
</dbReference>
<evidence type="ECO:0000256" key="3">
    <source>
        <dbReference type="ARBA" id="ARBA00022448"/>
    </source>
</evidence>
<dbReference type="Gene3D" id="3.10.105.10">
    <property type="entry name" value="Dipeptide-binding Protein, Domain 3"/>
    <property type="match status" value="1"/>
</dbReference>
<keyword evidence="6" id="KW-0653">Protein transport</keyword>
<protein>
    <submittedName>
        <fullName evidence="10">Oligopeptide transport system substrate-binding protein</fullName>
    </submittedName>
</protein>
<dbReference type="GO" id="GO:0015833">
    <property type="term" value="P:peptide transport"/>
    <property type="evidence" value="ECO:0007669"/>
    <property type="project" value="UniProtKB-KW"/>
</dbReference>
<evidence type="ECO:0000256" key="8">
    <source>
        <dbReference type="SAM" id="SignalP"/>
    </source>
</evidence>
<evidence type="ECO:0000313" key="11">
    <source>
        <dbReference type="Proteomes" id="UP000183629"/>
    </source>
</evidence>
<proteinExistence type="inferred from homology"/>
<feature type="domain" description="Solute-binding protein family 5" evidence="9">
    <location>
        <begin position="75"/>
        <end position="519"/>
    </location>
</feature>
<dbReference type="InterPro" id="IPR000914">
    <property type="entry name" value="SBP_5_dom"/>
</dbReference>
<comment type="similarity">
    <text evidence="2">Belongs to the bacterial solute-binding protein 5 family.</text>
</comment>
<evidence type="ECO:0000256" key="7">
    <source>
        <dbReference type="SAM" id="Coils"/>
    </source>
</evidence>
<dbReference type="GO" id="GO:0015031">
    <property type="term" value="P:protein transport"/>
    <property type="evidence" value="ECO:0007669"/>
    <property type="project" value="UniProtKB-KW"/>
</dbReference>
<keyword evidence="3" id="KW-0813">Transport</keyword>
<evidence type="ECO:0000259" key="9">
    <source>
        <dbReference type="Pfam" id="PF00496"/>
    </source>
</evidence>
<sequence length="657" mass="73085">MKKSYLVAGVTLLSLAALQGCSNSSSAKTEGTTYSYVFVEDPTTLDYTVSGRHGTSQITTQGVDGLLENDRYGNLIPSLAKDWKVSSDGLTYTYTLRKGVKWYTSDGEEYAEVTADDFVTGLKHAADKKSSALYIVQDSIKGLNDYVEGTTKDFSEVGIKAVDKYTVQYTLNQPESYWNSKTTYGILQPVNADFLKSKGDDFGSVDPSSILYNGAFLLKSVTSKSSIEFEKNENYWDADKVSIDNIKLTYNDGSDPESLYKNFDKGNYTRARLYPTKSSYKAIEKKYKDDIFYIPQDQSTYYISFNLNRKAYEFTSKENDSQKTDTHKAVLNKDFRQAITFAFDRAAWNSQGVGEEASTKALRNLFVPPEFVSTNGTEFGELVTEELASNSTWSDVDFSDAQDGLYNVDKAKASFEKAKTTLAAEGVQFPIHLDIAAEQTDEIGSQRVSSLKQSVEASLGTDNIVIDIQAESSDDYERTGYYAESADQKDYDLSEASGWGPDYDDPSTYLDVFKSEGEQSDKIGIDGESDEDVEKVVGLDKYTELVTEAASITDDLDARYKAYAKAQAYLTDEAIMIPIVSLGAYPTLSKIVPFSPSYATSGTKGGSVYDSGSYKYYELQDEPVTAKQYEKALKKWKKAKEKSNAEYQEKLSEHIED</sequence>
<dbReference type="InterPro" id="IPR030678">
    <property type="entry name" value="Peptide/Ni-bd"/>
</dbReference>
<feature type="chain" id="PRO_5010249695" evidence="8">
    <location>
        <begin position="28"/>
        <end position="657"/>
    </location>
</feature>
<dbReference type="PANTHER" id="PTHR30290:SF10">
    <property type="entry name" value="PERIPLASMIC OLIGOPEPTIDE-BINDING PROTEIN-RELATED"/>
    <property type="match status" value="1"/>
</dbReference>
<reference evidence="11" key="1">
    <citation type="submission" date="2016-10" db="EMBL/GenBank/DDBJ databases">
        <authorList>
            <person name="Varghese N."/>
            <person name="Submissions S."/>
        </authorList>
    </citation>
    <scope>NUCLEOTIDE SEQUENCE [LARGE SCALE GENOMIC DNA]</scope>
    <source>
        <strain evidence="11">LMG 15572</strain>
    </source>
</reference>
<dbReference type="AlphaFoldDB" id="A0A1I7HED6"/>
<dbReference type="InterPro" id="IPR039424">
    <property type="entry name" value="SBP_5"/>
</dbReference>
<evidence type="ECO:0000313" key="10">
    <source>
        <dbReference type="EMBL" id="SFU59084.1"/>
    </source>
</evidence>
<keyword evidence="5" id="KW-0571">Peptide transport</keyword>
<dbReference type="Gene3D" id="3.90.76.10">
    <property type="entry name" value="Dipeptide-binding Protein, Domain 1"/>
    <property type="match status" value="1"/>
</dbReference>
<dbReference type="PIRSF" id="PIRSF002741">
    <property type="entry name" value="MppA"/>
    <property type="match status" value="1"/>
</dbReference>
<accession>A0A1I7HED6</accession>
<evidence type="ECO:0000256" key="1">
    <source>
        <dbReference type="ARBA" id="ARBA00004193"/>
    </source>
</evidence>
<dbReference type="InterPro" id="IPR023765">
    <property type="entry name" value="SBP_5_CS"/>
</dbReference>
<keyword evidence="7" id="KW-0175">Coiled coil</keyword>